<dbReference type="InterPro" id="IPR046349">
    <property type="entry name" value="C1-like_sf"/>
</dbReference>
<keyword evidence="5" id="KW-1185">Reference proteome</keyword>
<keyword evidence="2" id="KW-1133">Transmembrane helix</keyword>
<accession>A0AAW0K5Y1</accession>
<feature type="transmembrane region" description="Helical" evidence="2">
    <location>
        <begin position="181"/>
        <end position="200"/>
    </location>
</feature>
<dbReference type="Pfam" id="PF03107">
    <property type="entry name" value="C1_2"/>
    <property type="match status" value="1"/>
</dbReference>
<dbReference type="AlphaFoldDB" id="A0AAW0K5Y1"/>
<reference evidence="4 5" key="1">
    <citation type="journal article" date="2018" name="Sci. Data">
        <title>The draft genome sequence of cork oak.</title>
        <authorList>
            <person name="Ramos A.M."/>
            <person name="Usie A."/>
            <person name="Barbosa P."/>
            <person name="Barros P.M."/>
            <person name="Capote T."/>
            <person name="Chaves I."/>
            <person name="Simoes F."/>
            <person name="Abreu I."/>
            <person name="Carrasquinho I."/>
            <person name="Faro C."/>
            <person name="Guimaraes J.B."/>
            <person name="Mendonca D."/>
            <person name="Nobrega F."/>
            <person name="Rodrigues L."/>
            <person name="Saibo N.J.M."/>
            <person name="Varela M.C."/>
            <person name="Egas C."/>
            <person name="Matos J."/>
            <person name="Miguel C.M."/>
            <person name="Oliveira M.M."/>
            <person name="Ricardo C.P."/>
            <person name="Goncalves S."/>
        </authorList>
    </citation>
    <scope>NUCLEOTIDE SEQUENCE [LARGE SCALE GENOMIC DNA]</scope>
    <source>
        <strain evidence="5">cv. HL8</strain>
    </source>
</reference>
<evidence type="ECO:0000259" key="3">
    <source>
        <dbReference type="Pfam" id="PF03107"/>
    </source>
</evidence>
<evidence type="ECO:0000313" key="4">
    <source>
        <dbReference type="EMBL" id="KAK7834055.1"/>
    </source>
</evidence>
<proteinExistence type="predicted"/>
<evidence type="ECO:0000313" key="5">
    <source>
        <dbReference type="Proteomes" id="UP000237347"/>
    </source>
</evidence>
<evidence type="ECO:0000256" key="1">
    <source>
        <dbReference type="ARBA" id="ARBA00022737"/>
    </source>
</evidence>
<dbReference type="EMBL" id="PKMF04000395">
    <property type="protein sequence ID" value="KAK7834055.1"/>
    <property type="molecule type" value="Genomic_DNA"/>
</dbReference>
<organism evidence="4 5">
    <name type="scientific">Quercus suber</name>
    <name type="common">Cork oak</name>
    <dbReference type="NCBI Taxonomy" id="58331"/>
    <lineage>
        <taxon>Eukaryota</taxon>
        <taxon>Viridiplantae</taxon>
        <taxon>Streptophyta</taxon>
        <taxon>Embryophyta</taxon>
        <taxon>Tracheophyta</taxon>
        <taxon>Spermatophyta</taxon>
        <taxon>Magnoliopsida</taxon>
        <taxon>eudicotyledons</taxon>
        <taxon>Gunneridae</taxon>
        <taxon>Pentapetalae</taxon>
        <taxon>rosids</taxon>
        <taxon>fabids</taxon>
        <taxon>Fagales</taxon>
        <taxon>Fagaceae</taxon>
        <taxon>Quercus</taxon>
    </lineage>
</organism>
<dbReference type="InterPro" id="IPR004146">
    <property type="entry name" value="DC1"/>
</dbReference>
<keyword evidence="2" id="KW-0472">Membrane</keyword>
<dbReference type="SUPFAM" id="SSF57889">
    <property type="entry name" value="Cysteine-rich domain"/>
    <property type="match status" value="2"/>
</dbReference>
<gene>
    <name evidence="4" type="ORF">CFP56_025111</name>
</gene>
<protein>
    <recommendedName>
        <fullName evidence="3">DC1 domain-containing protein</fullName>
    </recommendedName>
</protein>
<evidence type="ECO:0000256" key="2">
    <source>
        <dbReference type="SAM" id="Phobius"/>
    </source>
</evidence>
<keyword evidence="1" id="KW-0677">Repeat</keyword>
<name>A0AAW0K5Y1_QUESU</name>
<dbReference type="Proteomes" id="UP000237347">
    <property type="component" value="Unassembled WGS sequence"/>
</dbReference>
<comment type="caution">
    <text evidence="4">The sequence shown here is derived from an EMBL/GenBank/DDBJ whole genome shotgun (WGS) entry which is preliminary data.</text>
</comment>
<keyword evidence="2" id="KW-0812">Transmembrane</keyword>
<feature type="non-terminal residue" evidence="4">
    <location>
        <position position="1"/>
    </location>
</feature>
<feature type="domain" description="DC1" evidence="3">
    <location>
        <begin position="37"/>
        <end position="85"/>
    </location>
</feature>
<dbReference type="PANTHER" id="PTHR32410">
    <property type="entry name" value="CYSTEINE/HISTIDINE-RICH C1 DOMAIN FAMILY PROTEIN"/>
    <property type="match status" value="1"/>
</dbReference>
<dbReference type="PANTHER" id="PTHR32410:SF163">
    <property type="entry name" value="DC1 DOMAIN-CONTAINING PROTEIN"/>
    <property type="match status" value="1"/>
</dbReference>
<dbReference type="InterPro" id="IPR053192">
    <property type="entry name" value="Vacuole_Formation_Reg"/>
</dbReference>
<sequence length="206" mass="23466">VVDGLHGSSYGCNTCYPCFALQKSCFEVAHSHEVQHPIHDKHPLIIFKTPPYDKETCTCNICGEPCMRFILYHCPLCKIDVHFKCLLLSISIESEIHNHPLTLFGKSITFICDFFSKESKSMPYICAGSICGFWAHRKCASLPPIVKRMRHKHPLIPTNSIKDDHYEHRVCQLWVKNVDTTMGFIIAQVVIITLPTLIALQTRMHG</sequence>